<reference evidence="2 3" key="1">
    <citation type="journal article" date="2017" name="Int. J. Syst. Evol. Microbiol.">
        <title>Mucilaginibacterpsychrotolerans sp. nov., isolated from peatlands.</title>
        <authorList>
            <person name="Deng Y."/>
            <person name="Shen L."/>
            <person name="Xu B."/>
            <person name="Liu Y."/>
            <person name="Gu Z."/>
            <person name="Liu H."/>
            <person name="Zhou Y."/>
        </authorList>
    </citation>
    <scope>NUCLEOTIDE SEQUENCE [LARGE SCALE GENOMIC DNA]</scope>
    <source>
        <strain evidence="2 3">NH7-4</strain>
    </source>
</reference>
<sequence length="79" mass="7714">MGVFGIVGVVGLVGIVGFVGVVGVVGIIGVVGVVGFAGVTFCLGFTTVSFLGVGVTCATAAPIVNDPITANVKINFFII</sequence>
<dbReference type="Proteomes" id="UP000297540">
    <property type="component" value="Unassembled WGS sequence"/>
</dbReference>
<gene>
    <name evidence="2" type="ORF">E2R66_21175</name>
</gene>
<dbReference type="AlphaFoldDB" id="A0A4Y8S762"/>
<feature type="transmembrane region" description="Helical" evidence="1">
    <location>
        <begin position="6"/>
        <end position="34"/>
    </location>
</feature>
<keyword evidence="1" id="KW-1133">Transmembrane helix</keyword>
<evidence type="ECO:0000313" key="3">
    <source>
        <dbReference type="Proteomes" id="UP000297540"/>
    </source>
</evidence>
<keyword evidence="3" id="KW-1185">Reference proteome</keyword>
<evidence type="ECO:0000313" key="2">
    <source>
        <dbReference type="EMBL" id="TFF34762.1"/>
    </source>
</evidence>
<organism evidence="2 3">
    <name type="scientific">Mucilaginibacter psychrotolerans</name>
    <dbReference type="NCBI Taxonomy" id="1524096"/>
    <lineage>
        <taxon>Bacteria</taxon>
        <taxon>Pseudomonadati</taxon>
        <taxon>Bacteroidota</taxon>
        <taxon>Sphingobacteriia</taxon>
        <taxon>Sphingobacteriales</taxon>
        <taxon>Sphingobacteriaceae</taxon>
        <taxon>Mucilaginibacter</taxon>
    </lineage>
</organism>
<name>A0A4Y8S762_9SPHI</name>
<keyword evidence="1" id="KW-0812">Transmembrane</keyword>
<dbReference type="EMBL" id="SOZE01000027">
    <property type="protein sequence ID" value="TFF34762.1"/>
    <property type="molecule type" value="Genomic_DNA"/>
</dbReference>
<accession>A0A4Y8S762</accession>
<feature type="transmembrane region" description="Helical" evidence="1">
    <location>
        <begin position="41"/>
        <end position="64"/>
    </location>
</feature>
<keyword evidence="1" id="KW-0472">Membrane</keyword>
<evidence type="ECO:0000256" key="1">
    <source>
        <dbReference type="SAM" id="Phobius"/>
    </source>
</evidence>
<protein>
    <submittedName>
        <fullName evidence="2">Uncharacterized protein</fullName>
    </submittedName>
</protein>
<proteinExistence type="predicted"/>
<comment type="caution">
    <text evidence="2">The sequence shown here is derived from an EMBL/GenBank/DDBJ whole genome shotgun (WGS) entry which is preliminary data.</text>
</comment>